<feature type="transmembrane region" description="Helical" evidence="18">
    <location>
        <begin position="244"/>
        <end position="265"/>
    </location>
</feature>
<dbReference type="GO" id="GO:0046872">
    <property type="term" value="F:metal ion binding"/>
    <property type="evidence" value="ECO:0007669"/>
    <property type="project" value="UniProtKB-KW"/>
</dbReference>
<dbReference type="InterPro" id="IPR000631">
    <property type="entry name" value="CARKD"/>
</dbReference>
<evidence type="ECO:0000259" key="19">
    <source>
        <dbReference type="PROSITE" id="PS51383"/>
    </source>
</evidence>
<keyword evidence="18" id="KW-0812">Transmembrane</keyword>
<evidence type="ECO:0000256" key="15">
    <source>
        <dbReference type="ARBA" id="ARBA00032624"/>
    </source>
</evidence>
<dbReference type="EC" id="5.1.99.6" evidence="6"/>
<evidence type="ECO:0000256" key="5">
    <source>
        <dbReference type="ARBA" id="ARBA00009524"/>
    </source>
</evidence>
<dbReference type="GO" id="GO:0052856">
    <property type="term" value="F:NAD(P)HX epimerase activity"/>
    <property type="evidence" value="ECO:0007669"/>
    <property type="project" value="UniProtKB-EC"/>
</dbReference>
<dbReference type="InterPro" id="IPR036652">
    <property type="entry name" value="YjeF_N_dom_sf"/>
</dbReference>
<keyword evidence="10" id="KW-0521">NADP</keyword>
<evidence type="ECO:0000256" key="3">
    <source>
        <dbReference type="ARBA" id="ARBA00001958"/>
    </source>
</evidence>
<dbReference type="InterPro" id="IPR004443">
    <property type="entry name" value="YjeF_N_dom"/>
</dbReference>
<evidence type="ECO:0000256" key="16">
    <source>
        <dbReference type="ARBA" id="ARBA00048238"/>
    </source>
</evidence>
<dbReference type="GO" id="GO:0000166">
    <property type="term" value="F:nucleotide binding"/>
    <property type="evidence" value="ECO:0007669"/>
    <property type="project" value="UniProtKB-KW"/>
</dbReference>
<accession>A0A381WEK6</accession>
<evidence type="ECO:0000256" key="4">
    <source>
        <dbReference type="ARBA" id="ARBA00006001"/>
    </source>
</evidence>
<reference evidence="21" key="1">
    <citation type="submission" date="2018-05" db="EMBL/GenBank/DDBJ databases">
        <authorList>
            <person name="Lanie J.A."/>
            <person name="Ng W.-L."/>
            <person name="Kazmierczak K.M."/>
            <person name="Andrzejewski T.M."/>
            <person name="Davidsen T.M."/>
            <person name="Wayne K.J."/>
            <person name="Tettelin H."/>
            <person name="Glass J.I."/>
            <person name="Rusch D."/>
            <person name="Podicherti R."/>
            <person name="Tsui H.-C.T."/>
            <person name="Winkler M.E."/>
        </authorList>
    </citation>
    <scope>NUCLEOTIDE SEQUENCE</scope>
</reference>
<comment type="function">
    <text evidence="14">Bifunctional enzyme that catalyzes the epimerization of the S- and R-forms of NAD(P)HX and the dehydration of the S-form of NAD(P)HX at the expense of ADP, which is converted to AMP. This allows the repair of both epimers of NAD(P)HX, a damaged form of NAD(P)H that is a result of enzymatic or heat-dependent hydration.</text>
</comment>
<evidence type="ECO:0000256" key="6">
    <source>
        <dbReference type="ARBA" id="ARBA00012228"/>
    </source>
</evidence>
<keyword evidence="18" id="KW-0472">Membrane</keyword>
<evidence type="ECO:0000256" key="9">
    <source>
        <dbReference type="ARBA" id="ARBA00022741"/>
    </source>
</evidence>
<evidence type="ECO:0000259" key="20">
    <source>
        <dbReference type="PROSITE" id="PS51385"/>
    </source>
</evidence>
<dbReference type="SUPFAM" id="SSF53613">
    <property type="entry name" value="Ribokinase-like"/>
    <property type="match status" value="1"/>
</dbReference>
<dbReference type="GO" id="GO:0052855">
    <property type="term" value="F:ADP-dependent NAD(P)H-hydrate dehydratase activity"/>
    <property type="evidence" value="ECO:0007669"/>
    <property type="project" value="UniProtKB-EC"/>
</dbReference>
<dbReference type="EMBL" id="UINC01011437">
    <property type="protein sequence ID" value="SVA50488.1"/>
    <property type="molecule type" value="Genomic_DNA"/>
</dbReference>
<keyword evidence="11" id="KW-0630">Potassium</keyword>
<dbReference type="PROSITE" id="PS51385">
    <property type="entry name" value="YJEF_N"/>
    <property type="match status" value="1"/>
</dbReference>
<comment type="similarity">
    <text evidence="4">In the N-terminal section; belongs to the NnrE/AIBP family.</text>
</comment>
<evidence type="ECO:0000256" key="7">
    <source>
        <dbReference type="ARBA" id="ARBA00013129"/>
    </source>
</evidence>
<evidence type="ECO:0000256" key="11">
    <source>
        <dbReference type="ARBA" id="ARBA00022958"/>
    </source>
</evidence>
<dbReference type="EC" id="4.2.1.136" evidence="7"/>
<gene>
    <name evidence="21" type="ORF">METZ01_LOCUS103342</name>
</gene>
<dbReference type="PANTHER" id="PTHR13232:SF10">
    <property type="entry name" value="NAD(P)H-HYDRATE EPIMERASE"/>
    <property type="match status" value="1"/>
</dbReference>
<dbReference type="InterPro" id="IPR032976">
    <property type="entry name" value="YJEFN_prot_NAXE-like"/>
</dbReference>
<protein>
    <recommendedName>
        <fullName evidence="15">Nicotinamide nucleotide repair protein</fullName>
        <ecNumber evidence="7">4.2.1.136</ecNumber>
        <ecNumber evidence="6">5.1.99.6</ecNumber>
    </recommendedName>
</protein>
<comment type="catalytic activity">
    <reaction evidence="17">
        <text>(6S)-NADPHX + ADP = AMP + phosphate + NADPH + H(+)</text>
        <dbReference type="Rhea" id="RHEA:32235"/>
        <dbReference type="ChEBI" id="CHEBI:15378"/>
        <dbReference type="ChEBI" id="CHEBI:43474"/>
        <dbReference type="ChEBI" id="CHEBI:57783"/>
        <dbReference type="ChEBI" id="CHEBI:64076"/>
        <dbReference type="ChEBI" id="CHEBI:456215"/>
        <dbReference type="ChEBI" id="CHEBI:456216"/>
        <dbReference type="EC" id="4.2.1.136"/>
    </reaction>
</comment>
<dbReference type="PANTHER" id="PTHR13232">
    <property type="entry name" value="NAD(P)H-HYDRATE EPIMERASE"/>
    <property type="match status" value="1"/>
</dbReference>
<keyword evidence="9" id="KW-0547">Nucleotide-binding</keyword>
<evidence type="ECO:0000256" key="17">
    <source>
        <dbReference type="ARBA" id="ARBA00049209"/>
    </source>
</evidence>
<feature type="non-terminal residue" evidence="21">
    <location>
        <position position="269"/>
    </location>
</feature>
<dbReference type="NCBIfam" id="TIGR00197">
    <property type="entry name" value="yjeF_nterm"/>
    <property type="match status" value="1"/>
</dbReference>
<dbReference type="HAMAP" id="MF_01966">
    <property type="entry name" value="NADHX_epimerase"/>
    <property type="match status" value="1"/>
</dbReference>
<evidence type="ECO:0000256" key="18">
    <source>
        <dbReference type="SAM" id="Phobius"/>
    </source>
</evidence>
<keyword evidence="18" id="KW-1133">Transmembrane helix</keyword>
<feature type="domain" description="YjeF N-terminal" evidence="20">
    <location>
        <begin position="6"/>
        <end position="211"/>
    </location>
</feature>
<comment type="cofactor">
    <cofactor evidence="3">
        <name>K(+)</name>
        <dbReference type="ChEBI" id="CHEBI:29103"/>
    </cofactor>
</comment>
<dbReference type="PROSITE" id="PS51383">
    <property type="entry name" value="YJEF_C_3"/>
    <property type="match status" value="1"/>
</dbReference>
<keyword evidence="13" id="KW-0413">Isomerase</keyword>
<dbReference type="SUPFAM" id="SSF64153">
    <property type="entry name" value="YjeF N-terminal domain-like"/>
    <property type="match status" value="1"/>
</dbReference>
<dbReference type="InterPro" id="IPR029056">
    <property type="entry name" value="Ribokinase-like"/>
</dbReference>
<evidence type="ECO:0000256" key="12">
    <source>
        <dbReference type="ARBA" id="ARBA00023027"/>
    </source>
</evidence>
<proteinExistence type="inferred from homology"/>
<comment type="catalytic activity">
    <reaction evidence="2">
        <text>(6R)-NADPHX = (6S)-NADPHX</text>
        <dbReference type="Rhea" id="RHEA:32227"/>
        <dbReference type="ChEBI" id="CHEBI:64076"/>
        <dbReference type="ChEBI" id="CHEBI:64077"/>
        <dbReference type="EC" id="5.1.99.6"/>
    </reaction>
</comment>
<comment type="catalytic activity">
    <reaction evidence="1">
        <text>(6R)-NADHX = (6S)-NADHX</text>
        <dbReference type="Rhea" id="RHEA:32215"/>
        <dbReference type="ChEBI" id="CHEBI:64074"/>
        <dbReference type="ChEBI" id="CHEBI:64075"/>
        <dbReference type="EC" id="5.1.99.6"/>
    </reaction>
</comment>
<dbReference type="Pfam" id="PF03853">
    <property type="entry name" value="YjeF_N"/>
    <property type="match status" value="1"/>
</dbReference>
<dbReference type="AlphaFoldDB" id="A0A381WEK6"/>
<dbReference type="GO" id="GO:0005739">
    <property type="term" value="C:mitochondrion"/>
    <property type="evidence" value="ECO:0007669"/>
    <property type="project" value="TreeGrafter"/>
</dbReference>
<evidence type="ECO:0000256" key="8">
    <source>
        <dbReference type="ARBA" id="ARBA00022723"/>
    </source>
</evidence>
<comment type="catalytic activity">
    <reaction evidence="16">
        <text>(6S)-NADHX + ADP = AMP + phosphate + NADH + H(+)</text>
        <dbReference type="Rhea" id="RHEA:32223"/>
        <dbReference type="ChEBI" id="CHEBI:15378"/>
        <dbReference type="ChEBI" id="CHEBI:43474"/>
        <dbReference type="ChEBI" id="CHEBI:57945"/>
        <dbReference type="ChEBI" id="CHEBI:64074"/>
        <dbReference type="ChEBI" id="CHEBI:456215"/>
        <dbReference type="ChEBI" id="CHEBI:456216"/>
        <dbReference type="EC" id="4.2.1.136"/>
    </reaction>
</comment>
<name>A0A381WEK6_9ZZZZ</name>
<dbReference type="Gene3D" id="3.40.50.10260">
    <property type="entry name" value="YjeF N-terminal domain"/>
    <property type="match status" value="1"/>
</dbReference>
<evidence type="ECO:0000256" key="14">
    <source>
        <dbReference type="ARBA" id="ARBA00025153"/>
    </source>
</evidence>
<evidence type="ECO:0000256" key="2">
    <source>
        <dbReference type="ARBA" id="ARBA00000909"/>
    </source>
</evidence>
<keyword evidence="8" id="KW-0479">Metal-binding</keyword>
<keyword evidence="12" id="KW-0520">NAD</keyword>
<comment type="similarity">
    <text evidence="5">In the C-terminal section; belongs to the NnrD/CARKD family.</text>
</comment>
<evidence type="ECO:0000256" key="13">
    <source>
        <dbReference type="ARBA" id="ARBA00023235"/>
    </source>
</evidence>
<organism evidence="21">
    <name type="scientific">marine metagenome</name>
    <dbReference type="NCBI Taxonomy" id="408172"/>
    <lineage>
        <taxon>unclassified sequences</taxon>
        <taxon>metagenomes</taxon>
        <taxon>ecological metagenomes</taxon>
    </lineage>
</organism>
<dbReference type="Gene3D" id="3.40.1190.20">
    <property type="match status" value="1"/>
</dbReference>
<feature type="domain" description="YjeF C-terminal" evidence="19">
    <location>
        <begin position="221"/>
        <end position="269"/>
    </location>
</feature>
<evidence type="ECO:0000313" key="21">
    <source>
        <dbReference type="EMBL" id="SVA50488.1"/>
    </source>
</evidence>
<evidence type="ECO:0000256" key="10">
    <source>
        <dbReference type="ARBA" id="ARBA00022857"/>
    </source>
</evidence>
<sequence length="269" mass="29279">MTQNQATELDRLSTSDYNISDDSLMATAGKKTADFIHSKFKDMGMQSIAIVCGKGNNGGDGFATALNLDQLNNKVVIFSLFDSQFLSKSNLGFHDQCLKNEIKICYGFDLPSKDTHFDIVVDAVLGIGFSGELNNQLIQWVEWINNNKTVISIDIPTGLNSDTGAIVNQTIKANYTVTMGKTKIGMVLHPGKSFCGENQAVDIGFPNIIDKLSGRKWYQITDNYIQDTVKPLNSDTHKYQQGKVLILAGSVGMTGAAYLSTMAALRSGA</sequence>
<evidence type="ECO:0000256" key="1">
    <source>
        <dbReference type="ARBA" id="ARBA00000013"/>
    </source>
</evidence>